<protein>
    <recommendedName>
        <fullName evidence="1">N-acetyltransferase domain-containing protein</fullName>
    </recommendedName>
</protein>
<dbReference type="InterPro" id="IPR016181">
    <property type="entry name" value="Acyl_CoA_acyltransferase"/>
</dbReference>
<dbReference type="SUPFAM" id="SSF55729">
    <property type="entry name" value="Acyl-CoA N-acyltransferases (Nat)"/>
    <property type="match status" value="1"/>
</dbReference>
<feature type="domain" description="N-acetyltransferase" evidence="1">
    <location>
        <begin position="36"/>
        <end position="168"/>
    </location>
</feature>
<dbReference type="Pfam" id="PF13302">
    <property type="entry name" value="Acetyltransf_3"/>
    <property type="match status" value="1"/>
</dbReference>
<dbReference type="eggNOG" id="COG1670">
    <property type="taxonomic scope" value="Bacteria"/>
</dbReference>
<dbReference type="STRING" id="546262.NEICINOT_04431"/>
<evidence type="ECO:0000259" key="1">
    <source>
        <dbReference type="Pfam" id="PF13302"/>
    </source>
</evidence>
<proteinExistence type="predicted"/>
<accession>D0W439</accession>
<dbReference type="PANTHER" id="PTHR43610">
    <property type="entry name" value="BLL6696 PROTEIN"/>
    <property type="match status" value="1"/>
</dbReference>
<dbReference type="Gene3D" id="3.40.630.30">
    <property type="match status" value="1"/>
</dbReference>
<gene>
    <name evidence="2" type="ORF">NEICINOT_04431</name>
</gene>
<dbReference type="GO" id="GO:0016747">
    <property type="term" value="F:acyltransferase activity, transferring groups other than amino-acyl groups"/>
    <property type="evidence" value="ECO:0007669"/>
    <property type="project" value="InterPro"/>
</dbReference>
<dbReference type="PANTHER" id="PTHR43610:SF1">
    <property type="entry name" value="N-ACETYLTRANSFERASE DOMAIN-CONTAINING PROTEIN"/>
    <property type="match status" value="1"/>
</dbReference>
<dbReference type="EMBL" id="ACDY02000008">
    <property type="protein sequence ID" value="EEZ71361.1"/>
    <property type="molecule type" value="Genomic_DNA"/>
</dbReference>
<evidence type="ECO:0000313" key="3">
    <source>
        <dbReference type="Proteomes" id="UP000003294"/>
    </source>
</evidence>
<dbReference type="InterPro" id="IPR000182">
    <property type="entry name" value="GNAT_dom"/>
</dbReference>
<reference evidence="2 3" key="1">
    <citation type="submission" date="2009-10" db="EMBL/GenBank/DDBJ databases">
        <authorList>
            <person name="Weinstock G."/>
            <person name="Sodergren E."/>
            <person name="Clifton S."/>
            <person name="Fulton L."/>
            <person name="Fulton B."/>
            <person name="Courtney L."/>
            <person name="Fronick C."/>
            <person name="Harrison M."/>
            <person name="Strong C."/>
            <person name="Farmer C."/>
            <person name="Delahaunty K."/>
            <person name="Markovic C."/>
            <person name="Hall O."/>
            <person name="Minx P."/>
            <person name="Tomlinson C."/>
            <person name="Mitreva M."/>
            <person name="Nelson J."/>
            <person name="Hou S."/>
            <person name="Wollam A."/>
            <person name="Pepin K.H."/>
            <person name="Johnson M."/>
            <person name="Bhonagiri V."/>
            <person name="Nash W.E."/>
            <person name="Warren W."/>
            <person name="Chinwalla A."/>
            <person name="Mardis E.R."/>
            <person name="Wilson R.K."/>
        </authorList>
    </citation>
    <scope>NUCLEOTIDE SEQUENCE [LARGE SCALE GENOMIC DNA]</scope>
    <source>
        <strain evidence="2 3">ATCC 14685</strain>
    </source>
</reference>
<evidence type="ECO:0000313" key="2">
    <source>
        <dbReference type="EMBL" id="EEZ71361.1"/>
    </source>
</evidence>
<dbReference type="AlphaFoldDB" id="D0W439"/>
<name>D0W439_NEICI</name>
<dbReference type="Proteomes" id="UP000003294">
    <property type="component" value="Unassembled WGS sequence"/>
</dbReference>
<comment type="caution">
    <text evidence="2">The sequence shown here is derived from an EMBL/GenBank/DDBJ whole genome shotgun (WGS) entry which is preliminary data.</text>
</comment>
<sequence length="230" mass="26654">MFRRHFERKCRLKAEYWEKRMSERIILPVLSLGGVRLEPLDVHHETGLREAVCDGEVWKLRVTSAPHPDRVADYIGTALATRLAFAVVDEEADRVVGTTAYYHFEPQIPRLDIGFTWYAASAQRTRINTCCKIMLLDYAFDVLSCCCVGWRTDILNRDSQRAIERLGAEKDGVLRMHMLRKDGSVRDTVVYSMLREDWCKKQGNPDRQVGGIRRAGVRQYFKLKKLNTRC</sequence>
<organism evidence="2 3">
    <name type="scientific">Neisseria cinerea ATCC 14685</name>
    <dbReference type="NCBI Taxonomy" id="546262"/>
    <lineage>
        <taxon>Bacteria</taxon>
        <taxon>Pseudomonadati</taxon>
        <taxon>Pseudomonadota</taxon>
        <taxon>Betaproteobacteria</taxon>
        <taxon>Neisseriales</taxon>
        <taxon>Neisseriaceae</taxon>
        <taxon>Neisseria</taxon>
    </lineage>
</organism>